<keyword evidence="1" id="KW-1133">Transmembrane helix</keyword>
<keyword evidence="3" id="KW-1185">Reference proteome</keyword>
<proteinExistence type="predicted"/>
<sequence>MVIYYAAMGLAVLFLISAGLEVLSVLTKGPSWKALWTTTGSLLLALICFITGTAFY</sequence>
<reference evidence="2 3" key="1">
    <citation type="journal article" date="2021" name="Arch. Microbiol.">
        <title>Thalassobius aquimarinus sp. nov., isolated from the Sea of Japan seashore.</title>
        <authorList>
            <person name="Kurilenko V.V."/>
            <person name="Romanenko L.A."/>
            <person name="Chernysheva N.Y."/>
            <person name="Velansky P.V."/>
            <person name="Tekutyeva L.A."/>
            <person name="Isaeva M.P."/>
            <person name="Mikhailov V.V."/>
        </authorList>
    </citation>
    <scope>NUCLEOTIDE SEQUENCE [LARGE SCALE GENOMIC DNA]</scope>
    <source>
        <strain evidence="2 3">KMM 8518</strain>
    </source>
</reference>
<dbReference type="RefSeq" id="WP_212701445.1">
    <property type="nucleotide sequence ID" value="NZ_JADMKU010000010.1"/>
</dbReference>
<organism evidence="2 3">
    <name type="scientific">Thalassovita aquimarina</name>
    <dbReference type="NCBI Taxonomy" id="2785917"/>
    <lineage>
        <taxon>Bacteria</taxon>
        <taxon>Pseudomonadati</taxon>
        <taxon>Pseudomonadota</taxon>
        <taxon>Alphaproteobacteria</taxon>
        <taxon>Rhodobacterales</taxon>
        <taxon>Roseobacteraceae</taxon>
        <taxon>Thalassovita</taxon>
    </lineage>
</organism>
<evidence type="ECO:0000256" key="1">
    <source>
        <dbReference type="SAM" id="Phobius"/>
    </source>
</evidence>
<evidence type="ECO:0000313" key="3">
    <source>
        <dbReference type="Proteomes" id="UP001195941"/>
    </source>
</evidence>
<accession>A0ABS5HSJ5</accession>
<name>A0ABS5HSJ5_9RHOB</name>
<dbReference type="Proteomes" id="UP001195941">
    <property type="component" value="Unassembled WGS sequence"/>
</dbReference>
<keyword evidence="1" id="KW-0812">Transmembrane</keyword>
<evidence type="ECO:0000313" key="2">
    <source>
        <dbReference type="EMBL" id="MBR9651930.1"/>
    </source>
</evidence>
<keyword evidence="1" id="KW-0472">Membrane</keyword>
<comment type="caution">
    <text evidence="2">The sequence shown here is derived from an EMBL/GenBank/DDBJ whole genome shotgun (WGS) entry which is preliminary data.</text>
</comment>
<feature type="transmembrane region" description="Helical" evidence="1">
    <location>
        <begin position="34"/>
        <end position="55"/>
    </location>
</feature>
<protein>
    <submittedName>
        <fullName evidence="2">Uncharacterized protein</fullName>
    </submittedName>
</protein>
<gene>
    <name evidence="2" type="ORF">IT775_12440</name>
</gene>
<dbReference type="EMBL" id="JADMKU010000010">
    <property type="protein sequence ID" value="MBR9651930.1"/>
    <property type="molecule type" value="Genomic_DNA"/>
</dbReference>